<organism evidence="5 6">
    <name type="scientific">Handroanthus impetiginosus</name>
    <dbReference type="NCBI Taxonomy" id="429701"/>
    <lineage>
        <taxon>Eukaryota</taxon>
        <taxon>Viridiplantae</taxon>
        <taxon>Streptophyta</taxon>
        <taxon>Embryophyta</taxon>
        <taxon>Tracheophyta</taxon>
        <taxon>Spermatophyta</taxon>
        <taxon>Magnoliopsida</taxon>
        <taxon>eudicotyledons</taxon>
        <taxon>Gunneridae</taxon>
        <taxon>Pentapetalae</taxon>
        <taxon>asterids</taxon>
        <taxon>lamiids</taxon>
        <taxon>Lamiales</taxon>
        <taxon>Bignoniaceae</taxon>
        <taxon>Crescentiina</taxon>
        <taxon>Tabebuia alliance</taxon>
        <taxon>Handroanthus</taxon>
    </lineage>
</organism>
<dbReference type="PANTHER" id="PTHR33138:SF75">
    <property type="entry name" value="WALL-ASSOCIATED RECEPTOR KINASE GALACTURONAN-BINDING DOMAIN-CONTAINING PROTEIN"/>
    <property type="match status" value="1"/>
</dbReference>
<comment type="caution">
    <text evidence="5">The sequence shown here is derived from an EMBL/GenBank/DDBJ whole genome shotgun (WGS) entry which is preliminary data.</text>
</comment>
<evidence type="ECO:0000313" key="5">
    <source>
        <dbReference type="EMBL" id="PIN26566.1"/>
    </source>
</evidence>
<sequence>MEVQLIQNLTIFFILIRFYVGEGQQSSIRDIGSPFWGGDRPPECGSRHFHLSCRRYNHTTIDIGENAFLVDDININNNTMTLARRDLLNDLCPEDINVWNTNSPFRYTPNVQSLTLFYTCSSPTTSKRNNFSCIINGTNLVAVIANESFSDVQARNEDRSAN</sequence>
<name>A0A2G9I9Y8_9LAMI</name>
<evidence type="ECO:0000313" key="6">
    <source>
        <dbReference type="Proteomes" id="UP000231279"/>
    </source>
</evidence>
<feature type="domain" description="Wall-associated receptor kinase galacturonan-binding" evidence="4">
    <location>
        <begin position="30"/>
        <end position="84"/>
    </location>
</feature>
<evidence type="ECO:0000259" key="4">
    <source>
        <dbReference type="Pfam" id="PF13947"/>
    </source>
</evidence>
<dbReference type="Proteomes" id="UP000231279">
    <property type="component" value="Unassembled WGS sequence"/>
</dbReference>
<dbReference type="InterPro" id="IPR025287">
    <property type="entry name" value="WAK_GUB"/>
</dbReference>
<dbReference type="PANTHER" id="PTHR33138">
    <property type="entry name" value="OS01G0690200 PROTEIN"/>
    <property type="match status" value="1"/>
</dbReference>
<evidence type="ECO:0000256" key="1">
    <source>
        <dbReference type="ARBA" id="ARBA00004167"/>
    </source>
</evidence>
<comment type="subcellular location">
    <subcellularLocation>
        <location evidence="1">Membrane</location>
        <topology evidence="1">Single-pass membrane protein</topology>
    </subcellularLocation>
</comment>
<dbReference type="Pfam" id="PF13947">
    <property type="entry name" value="GUB_WAK_bind"/>
    <property type="match status" value="1"/>
</dbReference>
<dbReference type="EMBL" id="NKXS01000076">
    <property type="protein sequence ID" value="PIN26566.1"/>
    <property type="molecule type" value="Genomic_DNA"/>
</dbReference>
<keyword evidence="6" id="KW-1185">Reference proteome</keyword>
<dbReference type="GO" id="GO:0030247">
    <property type="term" value="F:polysaccharide binding"/>
    <property type="evidence" value="ECO:0007669"/>
    <property type="project" value="InterPro"/>
</dbReference>
<evidence type="ECO:0000256" key="3">
    <source>
        <dbReference type="SAM" id="SignalP"/>
    </source>
</evidence>
<feature type="signal peptide" evidence="3">
    <location>
        <begin position="1"/>
        <end position="23"/>
    </location>
</feature>
<gene>
    <name evidence="5" type="ORF">CDL12_00676</name>
</gene>
<dbReference type="GO" id="GO:0016020">
    <property type="term" value="C:membrane"/>
    <property type="evidence" value="ECO:0007669"/>
    <property type="project" value="UniProtKB-SubCell"/>
</dbReference>
<dbReference type="STRING" id="429701.A0A2G9I9Y8"/>
<keyword evidence="2 3" id="KW-0732">Signal</keyword>
<accession>A0A2G9I9Y8</accession>
<reference evidence="6" key="1">
    <citation type="journal article" date="2018" name="Gigascience">
        <title>Genome assembly of the Pink Ipe (Handroanthus impetiginosus, Bignoniaceae), a highly valued, ecologically keystone Neotropical timber forest tree.</title>
        <authorList>
            <person name="Silva-Junior O.B."/>
            <person name="Grattapaglia D."/>
            <person name="Novaes E."/>
            <person name="Collevatti R.G."/>
        </authorList>
    </citation>
    <scope>NUCLEOTIDE SEQUENCE [LARGE SCALE GENOMIC DNA]</scope>
    <source>
        <strain evidence="6">cv. UFG-1</strain>
    </source>
</reference>
<feature type="chain" id="PRO_5013795808" description="Wall-associated receptor kinase galacturonan-binding domain-containing protein" evidence="3">
    <location>
        <begin position="24"/>
        <end position="162"/>
    </location>
</feature>
<protein>
    <recommendedName>
        <fullName evidence="4">Wall-associated receptor kinase galacturonan-binding domain-containing protein</fullName>
    </recommendedName>
</protein>
<dbReference type="OrthoDB" id="1507006at2759"/>
<evidence type="ECO:0000256" key="2">
    <source>
        <dbReference type="ARBA" id="ARBA00022729"/>
    </source>
</evidence>
<proteinExistence type="predicted"/>
<dbReference type="AlphaFoldDB" id="A0A2G9I9Y8"/>